<dbReference type="GO" id="GO:0005886">
    <property type="term" value="C:plasma membrane"/>
    <property type="evidence" value="ECO:0007669"/>
    <property type="project" value="UniProtKB-SubCell"/>
</dbReference>
<organism evidence="11 12">
    <name type="scientific">Acacia crassicarpa</name>
    <name type="common">northern wattle</name>
    <dbReference type="NCBI Taxonomy" id="499986"/>
    <lineage>
        <taxon>Eukaryota</taxon>
        <taxon>Viridiplantae</taxon>
        <taxon>Streptophyta</taxon>
        <taxon>Embryophyta</taxon>
        <taxon>Tracheophyta</taxon>
        <taxon>Spermatophyta</taxon>
        <taxon>Magnoliopsida</taxon>
        <taxon>eudicotyledons</taxon>
        <taxon>Gunneridae</taxon>
        <taxon>Pentapetalae</taxon>
        <taxon>rosids</taxon>
        <taxon>fabids</taxon>
        <taxon>Fabales</taxon>
        <taxon>Fabaceae</taxon>
        <taxon>Caesalpinioideae</taxon>
        <taxon>mimosoid clade</taxon>
        <taxon>Acacieae</taxon>
        <taxon>Acacia</taxon>
    </lineage>
</organism>
<protein>
    <recommendedName>
        <fullName evidence="10">PGG domain-containing protein</fullName>
    </recommendedName>
</protein>
<dbReference type="InterPro" id="IPR026961">
    <property type="entry name" value="PGG_dom"/>
</dbReference>
<evidence type="ECO:0000256" key="6">
    <source>
        <dbReference type="ARBA" id="ARBA00023043"/>
    </source>
</evidence>
<keyword evidence="7 9" id="KW-0472">Membrane</keyword>
<evidence type="ECO:0000256" key="7">
    <source>
        <dbReference type="ARBA" id="ARBA00023136"/>
    </source>
</evidence>
<feature type="transmembrane region" description="Helical" evidence="9">
    <location>
        <begin position="374"/>
        <end position="399"/>
    </location>
</feature>
<dbReference type="EMBL" id="JAWXYG010000006">
    <property type="protein sequence ID" value="KAK4269138.1"/>
    <property type="molecule type" value="Genomic_DNA"/>
</dbReference>
<dbReference type="PANTHER" id="PTHR24186">
    <property type="entry name" value="PROTEIN PHOSPHATASE 1 REGULATORY SUBUNIT"/>
    <property type="match status" value="1"/>
</dbReference>
<feature type="domain" description="PGG" evidence="10">
    <location>
        <begin position="356"/>
        <end position="428"/>
    </location>
</feature>
<feature type="transmembrane region" description="Helical" evidence="9">
    <location>
        <begin position="436"/>
        <end position="461"/>
    </location>
</feature>
<dbReference type="PROSITE" id="PS50297">
    <property type="entry name" value="ANK_REP_REGION"/>
    <property type="match status" value="1"/>
</dbReference>
<evidence type="ECO:0000256" key="8">
    <source>
        <dbReference type="PROSITE-ProRule" id="PRU00023"/>
    </source>
</evidence>
<keyword evidence="3 9" id="KW-0812">Transmembrane</keyword>
<evidence type="ECO:0000256" key="9">
    <source>
        <dbReference type="SAM" id="Phobius"/>
    </source>
</evidence>
<dbReference type="PROSITE" id="PS50088">
    <property type="entry name" value="ANK_REPEAT"/>
    <property type="match status" value="1"/>
</dbReference>
<keyword evidence="12" id="KW-1185">Reference proteome</keyword>
<feature type="transmembrane region" description="Helical" evidence="9">
    <location>
        <begin position="411"/>
        <end position="430"/>
    </location>
</feature>
<dbReference type="Pfam" id="PF13962">
    <property type="entry name" value="PGG"/>
    <property type="match status" value="2"/>
</dbReference>
<evidence type="ECO:0000313" key="11">
    <source>
        <dbReference type="EMBL" id="KAK4269138.1"/>
    </source>
</evidence>
<evidence type="ECO:0000256" key="2">
    <source>
        <dbReference type="ARBA" id="ARBA00004413"/>
    </source>
</evidence>
<dbReference type="Proteomes" id="UP001293593">
    <property type="component" value="Unassembled WGS sequence"/>
</dbReference>
<evidence type="ECO:0000256" key="3">
    <source>
        <dbReference type="ARBA" id="ARBA00022692"/>
    </source>
</evidence>
<evidence type="ECO:0000256" key="5">
    <source>
        <dbReference type="ARBA" id="ARBA00022989"/>
    </source>
</evidence>
<evidence type="ECO:0000259" key="10">
    <source>
        <dbReference type="Pfam" id="PF13962"/>
    </source>
</evidence>
<name>A0AAE1MPH4_9FABA</name>
<proteinExistence type="predicted"/>
<dbReference type="InterPro" id="IPR036770">
    <property type="entry name" value="Ankyrin_rpt-contain_sf"/>
</dbReference>
<comment type="subcellular location">
    <subcellularLocation>
        <location evidence="2">Cell membrane</location>
        <topology evidence="2">Peripheral membrane protein</topology>
        <orientation evidence="2">Cytoplasmic side</orientation>
    </subcellularLocation>
    <subcellularLocation>
        <location evidence="1">Membrane</location>
        <topology evidence="1">Multi-pass membrane protein</topology>
    </subcellularLocation>
</comment>
<sequence length="482" mass="54394">MEIKIVDNNEEEERMRDLYDAALKGCVSTLNTLLQQDPLILHRVSSQTTFFETPLHKSSLLGHLEFTKTLLARCPKLGLELDSFRSTPLHLASAQGHIDIVKELLKSCGEACFFRDQEHKIPLHYAVIRGRRDVVLELIRAKPESLTFRDDKGKNILHLCVMYNHLEILKELEAFTHYDTNNLLTEGDSDVKNTILHLAIMLKQVETVRYLMSIPKIRSEALNLKNNMGYSARDIVAQIPKDSMSLEMQVILMEFGINCEKKEESWWQRKVFNRIDKWLVYNGEQLEQMRGNICTVASVISTISFQAALNPPGSVIQQNIKSSNNSSDPSFNTFPGGPFACLPWFSDVNRKNHTKGPCPGQAISSYMDPNAFKFFMLSNTISFLASLGIALLIVLGVPLHRRSVSCMVSQGMGLSMSCLISSYLLGVRLVSPIGHYQYKAIVITIFIVNGLHALIGIYVSVKLVMEKVKKKQNKQVKVYTSP</sequence>
<keyword evidence="5 9" id="KW-1133">Transmembrane helix</keyword>
<dbReference type="SUPFAM" id="SSF48403">
    <property type="entry name" value="Ankyrin repeat"/>
    <property type="match status" value="1"/>
</dbReference>
<evidence type="ECO:0000313" key="12">
    <source>
        <dbReference type="Proteomes" id="UP001293593"/>
    </source>
</evidence>
<accession>A0AAE1MPH4</accession>
<dbReference type="InterPro" id="IPR002110">
    <property type="entry name" value="Ankyrin_rpt"/>
</dbReference>
<gene>
    <name evidence="11" type="ORF">QN277_022332</name>
</gene>
<evidence type="ECO:0000256" key="1">
    <source>
        <dbReference type="ARBA" id="ARBA00004141"/>
    </source>
</evidence>
<dbReference type="PANTHER" id="PTHR24186:SF37">
    <property type="entry name" value="PGG DOMAIN-CONTAINING PROTEIN"/>
    <property type="match status" value="1"/>
</dbReference>
<dbReference type="AlphaFoldDB" id="A0AAE1MPH4"/>
<comment type="caution">
    <text evidence="11">The sequence shown here is derived from an EMBL/GenBank/DDBJ whole genome shotgun (WGS) entry which is preliminary data.</text>
</comment>
<dbReference type="SMART" id="SM00248">
    <property type="entry name" value="ANK"/>
    <property type="match status" value="5"/>
</dbReference>
<dbReference type="Pfam" id="PF12796">
    <property type="entry name" value="Ank_2"/>
    <property type="match status" value="2"/>
</dbReference>
<feature type="repeat" description="ANK" evidence="8">
    <location>
        <begin position="84"/>
        <end position="106"/>
    </location>
</feature>
<keyword evidence="4" id="KW-0677">Repeat</keyword>
<keyword evidence="6 8" id="KW-0040">ANK repeat</keyword>
<feature type="domain" description="PGG" evidence="10">
    <location>
        <begin position="284"/>
        <end position="331"/>
    </location>
</feature>
<reference evidence="11" key="1">
    <citation type="submission" date="2023-10" db="EMBL/GenBank/DDBJ databases">
        <title>Chromosome-level genome of the transformable northern wattle, Acacia crassicarpa.</title>
        <authorList>
            <person name="Massaro I."/>
            <person name="Sinha N.R."/>
            <person name="Poethig S."/>
            <person name="Leichty A.R."/>
        </authorList>
    </citation>
    <scope>NUCLEOTIDE SEQUENCE</scope>
    <source>
        <strain evidence="11">Acra3RX</strain>
        <tissue evidence="11">Leaf</tissue>
    </source>
</reference>
<evidence type="ECO:0000256" key="4">
    <source>
        <dbReference type="ARBA" id="ARBA00022737"/>
    </source>
</evidence>
<dbReference type="Gene3D" id="1.25.40.20">
    <property type="entry name" value="Ankyrin repeat-containing domain"/>
    <property type="match status" value="1"/>
</dbReference>